<protein>
    <submittedName>
        <fullName evidence="2">Glyoxylase, beta-lactamase superfamily II</fullName>
    </submittedName>
</protein>
<dbReference type="InterPro" id="IPR002912">
    <property type="entry name" value="ACT_dom"/>
</dbReference>
<feature type="domain" description="ACT" evidence="1">
    <location>
        <begin position="85"/>
        <end position="161"/>
    </location>
</feature>
<dbReference type="Proteomes" id="UP000182360">
    <property type="component" value="Unassembled WGS sequence"/>
</dbReference>
<dbReference type="InterPro" id="IPR045865">
    <property type="entry name" value="ACT-like_dom_sf"/>
</dbReference>
<feature type="domain" description="ACT" evidence="1">
    <location>
        <begin position="10"/>
        <end position="82"/>
    </location>
</feature>
<name>A0A1H9GJF4_9SPIR</name>
<dbReference type="Gene3D" id="3.60.15.10">
    <property type="entry name" value="Ribonuclease Z/Hydroxyacylglutathione hydrolase-like"/>
    <property type="match status" value="1"/>
</dbReference>
<organism evidence="2 3">
    <name type="scientific">Treponema bryantii</name>
    <dbReference type="NCBI Taxonomy" id="163"/>
    <lineage>
        <taxon>Bacteria</taxon>
        <taxon>Pseudomonadati</taxon>
        <taxon>Spirochaetota</taxon>
        <taxon>Spirochaetia</taxon>
        <taxon>Spirochaetales</taxon>
        <taxon>Treponemataceae</taxon>
        <taxon>Treponema</taxon>
    </lineage>
</organism>
<dbReference type="InterPro" id="IPR001279">
    <property type="entry name" value="Metallo-B-lactamas"/>
</dbReference>
<dbReference type="OrthoDB" id="9762152at2"/>
<evidence type="ECO:0000313" key="3">
    <source>
        <dbReference type="Proteomes" id="UP000182360"/>
    </source>
</evidence>
<dbReference type="CDD" id="cd02116">
    <property type="entry name" value="ACT"/>
    <property type="match status" value="1"/>
</dbReference>
<keyword evidence="3" id="KW-1185">Reference proteome</keyword>
<dbReference type="Pfam" id="PF00753">
    <property type="entry name" value="Lactamase_B"/>
    <property type="match status" value="1"/>
</dbReference>
<dbReference type="InterPro" id="IPR036866">
    <property type="entry name" value="RibonucZ/Hydroxyglut_hydro"/>
</dbReference>
<dbReference type="SUPFAM" id="SSF56281">
    <property type="entry name" value="Metallo-hydrolase/oxidoreductase"/>
    <property type="match status" value="1"/>
</dbReference>
<dbReference type="SUPFAM" id="SSF55021">
    <property type="entry name" value="ACT-like"/>
    <property type="match status" value="1"/>
</dbReference>
<dbReference type="SMART" id="SM00849">
    <property type="entry name" value="Lactamase_B"/>
    <property type="match status" value="1"/>
</dbReference>
<sequence length="476" mass="54018">MYNPIDMKKTYVTRMPDKVGAFLVASQIIARHGGNIVRVNYNKAVDLHTLFIEVAANDEQHNQIKAELAECGYLTDSTNESQILMIVLTLPDVSGAVLPVLEILNSHKVNISYISSQENGTGVQYFKMGLLIENTSEIRALIDEISQICEIKILDYEVTDRLLDGTVFYVTFANEMRSILNLNQKQTNKVLIYANRMMQILDEQKKSPLKTFDYIRRFASFVRERKGENFNPLVSFYTLNDKLTLFMIEPSCGSNTYVIQSDDELLFIDSGFACYRSEMVALFKELFHNYSTLKKSAFITHGDLDHVGLHSEFDAIYMSGSCYDNFALEVEGKPNFREQNPLHEPYCKLSRIISGYEPPALEKCIVVGRRTGDEVLEHIGSHFFAGKRFDFYEGKGGHVRGDTVIVCDELKIVFSGDIYVNIKGFSDDQKEFNALAPFLMTGVDSDAALAKEAREYLVKKYSDYVIYPGHGALKKF</sequence>
<dbReference type="PROSITE" id="PS51671">
    <property type="entry name" value="ACT"/>
    <property type="match status" value="2"/>
</dbReference>
<dbReference type="AlphaFoldDB" id="A0A1H9GJF4"/>
<evidence type="ECO:0000313" key="2">
    <source>
        <dbReference type="EMBL" id="SEQ50207.1"/>
    </source>
</evidence>
<dbReference type="EMBL" id="FOFU01000005">
    <property type="protein sequence ID" value="SEQ50207.1"/>
    <property type="molecule type" value="Genomic_DNA"/>
</dbReference>
<proteinExistence type="predicted"/>
<accession>A0A1H9GJF4</accession>
<reference evidence="2 3" key="1">
    <citation type="submission" date="2016-10" db="EMBL/GenBank/DDBJ databases">
        <authorList>
            <person name="de Groot N.N."/>
        </authorList>
    </citation>
    <scope>NUCLEOTIDE SEQUENCE [LARGE SCALE GENOMIC DNA]</scope>
    <source>
        <strain evidence="2 3">B25</strain>
    </source>
</reference>
<gene>
    <name evidence="2" type="ORF">SAMN04487977_10523</name>
</gene>
<evidence type="ECO:0000259" key="1">
    <source>
        <dbReference type="PROSITE" id="PS51671"/>
    </source>
</evidence>